<keyword evidence="4 6" id="KW-0274">FAD</keyword>
<dbReference type="Gene3D" id="3.30.9.10">
    <property type="entry name" value="D-Amino Acid Oxidase, subunit A, domain 2"/>
    <property type="match status" value="1"/>
</dbReference>
<organism evidence="9">
    <name type="scientific">Candida tenuis (strain ATCC 10573 / BCRC 21748 / CBS 615 / JCM 9827 / NBRC 10315 / NRRL Y-1498 / VKM Y-70)</name>
    <name type="common">Yeast</name>
    <name type="synonym">Yamadazyma tenuis</name>
    <dbReference type="NCBI Taxonomy" id="590646"/>
    <lineage>
        <taxon>Eukaryota</taxon>
        <taxon>Fungi</taxon>
        <taxon>Dikarya</taxon>
        <taxon>Ascomycota</taxon>
        <taxon>Saccharomycotina</taxon>
        <taxon>Pichiomycetes</taxon>
        <taxon>Debaryomycetaceae</taxon>
        <taxon>Yamadazyma</taxon>
    </lineage>
</organism>
<keyword evidence="9" id="KW-1185">Reference proteome</keyword>
<keyword evidence="3" id="KW-0285">Flavoprotein</keyword>
<dbReference type="InterPro" id="IPR006076">
    <property type="entry name" value="FAD-dep_OxRdtase"/>
</dbReference>
<dbReference type="Proteomes" id="UP000000707">
    <property type="component" value="Unassembled WGS sequence"/>
</dbReference>
<dbReference type="HOGENOM" id="CLU_034311_1_0_1"/>
<dbReference type="GO" id="GO:0071949">
    <property type="term" value="F:FAD binding"/>
    <property type="evidence" value="ECO:0007669"/>
    <property type="project" value="InterPro"/>
</dbReference>
<feature type="binding site" evidence="6">
    <location>
        <position position="321"/>
    </location>
    <ligand>
        <name>D-dopa</name>
        <dbReference type="ChEBI" id="CHEBI:149689"/>
    </ligand>
</feature>
<dbReference type="GO" id="GO:0005737">
    <property type="term" value="C:cytoplasm"/>
    <property type="evidence" value="ECO:0007669"/>
    <property type="project" value="TreeGrafter"/>
</dbReference>
<name>G3B6F5_CANTC</name>
<protein>
    <recommendedName>
        <fullName evidence="7">FAD dependent oxidoreductase domain-containing protein</fullName>
    </recommendedName>
</protein>
<dbReference type="KEGG" id="cten:18248977"/>
<dbReference type="PANTHER" id="PTHR11530">
    <property type="entry name" value="D-AMINO ACID OXIDASE"/>
    <property type="match status" value="1"/>
</dbReference>
<accession>G3B6F5</accession>
<dbReference type="eggNOG" id="KOG3923">
    <property type="taxonomic scope" value="Eukaryota"/>
</dbReference>
<dbReference type="PANTHER" id="PTHR11530:SF11">
    <property type="entry name" value="D-ASPARTATE OXIDASE"/>
    <property type="match status" value="1"/>
</dbReference>
<dbReference type="STRING" id="590646.G3B6F5"/>
<evidence type="ECO:0000256" key="1">
    <source>
        <dbReference type="ARBA" id="ARBA00001974"/>
    </source>
</evidence>
<dbReference type="Pfam" id="PF01266">
    <property type="entry name" value="DAO"/>
    <property type="match status" value="1"/>
</dbReference>
<dbReference type="EMBL" id="GL996524">
    <property type="protein sequence ID" value="EGV63455.1"/>
    <property type="molecule type" value="Genomic_DNA"/>
</dbReference>
<evidence type="ECO:0000256" key="3">
    <source>
        <dbReference type="ARBA" id="ARBA00022630"/>
    </source>
</evidence>
<feature type="binding site" evidence="6">
    <location>
        <position position="182"/>
    </location>
    <ligand>
        <name>FAD</name>
        <dbReference type="ChEBI" id="CHEBI:57692"/>
    </ligand>
</feature>
<dbReference type="GO" id="GO:0003884">
    <property type="term" value="F:D-amino-acid oxidase activity"/>
    <property type="evidence" value="ECO:0007669"/>
    <property type="project" value="InterPro"/>
</dbReference>
<dbReference type="SUPFAM" id="SSF51971">
    <property type="entry name" value="Nucleotide-binding domain"/>
    <property type="match status" value="1"/>
</dbReference>
<dbReference type="PIRSF" id="PIRSF000189">
    <property type="entry name" value="D-aa_oxidase"/>
    <property type="match status" value="1"/>
</dbReference>
<sequence>MEYVVIGSGIIGLYTALNLLERFPHKASSILVVAEFLPGDESNRFTSPYAGGNFSCISGSDSATLEHDRYTYTNLKRVCDLLGGPECGLDYCYSTEYFDEMPSGPKIKSIASYLDEYRVLAPHELKGAAFGIRFRSFSFNCPVFLVNLKKYLQTKGVQFKRQKLERLEDAFGDGVEVVFNCTGLGAFSLKGVDDKAVYPVRGQVLLVKAPHITENTMRWGKDYATYLIKRPYSNDQLILGGYIHKGNWSTDVLSEQTRDILERTSELIPELFSKNPRGPRADDLEILRGAAGLRPGRDGGVRIEREKVYGKTVIHNYGAGGYGFQAGLGMGRDAVALLRESRL</sequence>
<feature type="binding site" evidence="6">
    <location>
        <position position="226"/>
    </location>
    <ligand>
        <name>D-dopa</name>
        <dbReference type="ChEBI" id="CHEBI:149689"/>
    </ligand>
</feature>
<comment type="similarity">
    <text evidence="2">Belongs to the DAMOX/DASOX family.</text>
</comment>
<reference evidence="8 9" key="1">
    <citation type="journal article" date="2011" name="Proc. Natl. Acad. Sci. U.S.A.">
        <title>Comparative genomics of xylose-fermenting fungi for enhanced biofuel production.</title>
        <authorList>
            <person name="Wohlbach D.J."/>
            <person name="Kuo A."/>
            <person name="Sato T.K."/>
            <person name="Potts K.M."/>
            <person name="Salamov A.A."/>
            <person name="LaButti K.M."/>
            <person name="Sun H."/>
            <person name="Clum A."/>
            <person name="Pangilinan J.L."/>
            <person name="Lindquist E.A."/>
            <person name="Lucas S."/>
            <person name="Lapidus A."/>
            <person name="Jin M."/>
            <person name="Gunawan C."/>
            <person name="Balan V."/>
            <person name="Dale B.E."/>
            <person name="Jeffries T.W."/>
            <person name="Zinkel R."/>
            <person name="Barry K.W."/>
            <person name="Grigoriev I.V."/>
            <person name="Gasch A.P."/>
        </authorList>
    </citation>
    <scope>NUCLEOTIDE SEQUENCE [LARGE SCALE GENOMIC DNA]</scope>
    <source>
        <strain evidence="9">ATCC 10573 / BCRC 21748 / CBS 615 / JCM 9827 / NBRC 10315 / NRRL Y-1498 / VKM Y-70</strain>
    </source>
</reference>
<dbReference type="SUPFAM" id="SSF54373">
    <property type="entry name" value="FAD-linked reductases, C-terminal domain"/>
    <property type="match status" value="1"/>
</dbReference>
<evidence type="ECO:0000259" key="7">
    <source>
        <dbReference type="Pfam" id="PF01266"/>
    </source>
</evidence>
<keyword evidence="5" id="KW-0560">Oxidoreductase</keyword>
<evidence type="ECO:0000256" key="2">
    <source>
        <dbReference type="ARBA" id="ARBA00006730"/>
    </source>
</evidence>
<dbReference type="InterPro" id="IPR023209">
    <property type="entry name" value="DAO"/>
</dbReference>
<evidence type="ECO:0000256" key="6">
    <source>
        <dbReference type="PIRSR" id="PIRSR000189-1"/>
    </source>
</evidence>
<dbReference type="GO" id="GO:0019478">
    <property type="term" value="P:D-amino acid catabolic process"/>
    <property type="evidence" value="ECO:0007669"/>
    <property type="project" value="TreeGrafter"/>
</dbReference>
<evidence type="ECO:0000313" key="8">
    <source>
        <dbReference type="EMBL" id="EGV63455.1"/>
    </source>
</evidence>
<evidence type="ECO:0000313" key="9">
    <source>
        <dbReference type="Proteomes" id="UP000000707"/>
    </source>
</evidence>
<dbReference type="OrthoDB" id="2015447at2759"/>
<comment type="cofactor">
    <cofactor evidence="1 6">
        <name>FAD</name>
        <dbReference type="ChEBI" id="CHEBI:57692"/>
    </cofactor>
</comment>
<dbReference type="AlphaFoldDB" id="G3B6F5"/>
<feature type="binding site" evidence="6">
    <location>
        <begin position="46"/>
        <end position="47"/>
    </location>
    <ligand>
        <name>FAD</name>
        <dbReference type="ChEBI" id="CHEBI:57692"/>
    </ligand>
</feature>
<evidence type="ECO:0000256" key="4">
    <source>
        <dbReference type="ARBA" id="ARBA00022827"/>
    </source>
</evidence>
<proteinExistence type="inferred from homology"/>
<dbReference type="GeneID" id="18248977"/>
<feature type="domain" description="FAD dependent oxidoreductase" evidence="7">
    <location>
        <begin position="3"/>
        <end position="335"/>
    </location>
</feature>
<feature type="binding site" evidence="6">
    <location>
        <position position="294"/>
    </location>
    <ligand>
        <name>D-dopa</name>
        <dbReference type="ChEBI" id="CHEBI:149689"/>
    </ligand>
</feature>
<evidence type="ECO:0000256" key="5">
    <source>
        <dbReference type="ARBA" id="ARBA00023002"/>
    </source>
</evidence>
<gene>
    <name evidence="8" type="ORF">CANTEDRAFT_123756</name>
</gene>
<dbReference type="Gene3D" id="3.40.50.720">
    <property type="entry name" value="NAD(P)-binding Rossmann-like Domain"/>
    <property type="match status" value="1"/>
</dbReference>